<dbReference type="RefSeq" id="WP_125757654.1">
    <property type="nucleotide sequence ID" value="NZ_JBHTOK010000060.1"/>
</dbReference>
<evidence type="ECO:0000313" key="4">
    <source>
        <dbReference type="EMBL" id="MFD1441103.1"/>
    </source>
</evidence>
<evidence type="ECO:0000256" key="1">
    <source>
        <dbReference type="ARBA" id="ARBA00022679"/>
    </source>
</evidence>
<dbReference type="PANTHER" id="PTHR43877:SF2">
    <property type="entry name" value="AMINOALKYLPHOSPHONATE N-ACETYLTRANSFERASE-RELATED"/>
    <property type="match status" value="1"/>
</dbReference>
<proteinExistence type="predicted"/>
<reference evidence="5" key="1">
    <citation type="journal article" date="2019" name="Int. J. Syst. Evol. Microbiol.">
        <title>The Global Catalogue of Microorganisms (GCM) 10K type strain sequencing project: providing services to taxonomists for standard genome sequencing and annotation.</title>
        <authorList>
            <consortium name="The Broad Institute Genomics Platform"/>
            <consortium name="The Broad Institute Genome Sequencing Center for Infectious Disease"/>
            <person name="Wu L."/>
            <person name="Ma J."/>
        </authorList>
    </citation>
    <scope>NUCLEOTIDE SEQUENCE [LARGE SCALE GENOMIC DNA]</scope>
    <source>
        <strain evidence="5">CCM 8912</strain>
    </source>
</reference>
<dbReference type="EMBL" id="JBHTOK010000060">
    <property type="protein sequence ID" value="MFD1441103.1"/>
    <property type="molecule type" value="Genomic_DNA"/>
</dbReference>
<evidence type="ECO:0000259" key="3">
    <source>
        <dbReference type="PROSITE" id="PS51186"/>
    </source>
</evidence>
<accession>A0ABW4CYT2</accession>
<keyword evidence="1 4" id="KW-0808">Transferase</keyword>
<dbReference type="PANTHER" id="PTHR43877">
    <property type="entry name" value="AMINOALKYLPHOSPHONATE N-ACETYLTRANSFERASE-RELATED-RELATED"/>
    <property type="match status" value="1"/>
</dbReference>
<evidence type="ECO:0000313" key="5">
    <source>
        <dbReference type="Proteomes" id="UP001597212"/>
    </source>
</evidence>
<protein>
    <submittedName>
        <fullName evidence="4">GNAT family N-acetyltransferase</fullName>
        <ecNumber evidence="4">2.3.-.-</ecNumber>
    </submittedName>
</protein>
<feature type="domain" description="N-acetyltransferase" evidence="3">
    <location>
        <begin position="2"/>
        <end position="162"/>
    </location>
</feature>
<comment type="caution">
    <text evidence="4">The sequence shown here is derived from an EMBL/GenBank/DDBJ whole genome shotgun (WGS) entry which is preliminary data.</text>
</comment>
<keyword evidence="2 4" id="KW-0012">Acyltransferase</keyword>
<name>A0ABW4CYT2_9LACO</name>
<dbReference type="Proteomes" id="UP001597212">
    <property type="component" value="Unassembled WGS sequence"/>
</dbReference>
<dbReference type="InterPro" id="IPR016181">
    <property type="entry name" value="Acyl_CoA_acyltransferase"/>
</dbReference>
<dbReference type="InterPro" id="IPR050832">
    <property type="entry name" value="Bact_Acetyltransf"/>
</dbReference>
<dbReference type="Gene3D" id="3.40.630.30">
    <property type="match status" value="1"/>
</dbReference>
<dbReference type="GO" id="GO:0016746">
    <property type="term" value="F:acyltransferase activity"/>
    <property type="evidence" value="ECO:0007669"/>
    <property type="project" value="UniProtKB-KW"/>
</dbReference>
<dbReference type="InterPro" id="IPR000182">
    <property type="entry name" value="GNAT_dom"/>
</dbReference>
<dbReference type="Pfam" id="PF00583">
    <property type="entry name" value="Acetyltransf_1"/>
    <property type="match status" value="1"/>
</dbReference>
<sequence length="163" mass="18062">MITIRTATEADMPTVWQIETGEMDETKTPHMMQPDEYEGFKTDLLHHAALTLVACNEASQVCGYITCHVAGPYPSMRRQWVAGLAVSKQAQGQGVGRTLIEAVKTAAATQAVGKISFRVLASNTAAIGFYQHLGMTQEAHHRREFWLAGQWQDEYQYALYVGA</sequence>
<dbReference type="EC" id="2.3.-.-" evidence="4"/>
<organism evidence="4 5">
    <name type="scientific">Lacticaseibacillus hegangensis</name>
    <dbReference type="NCBI Taxonomy" id="2486010"/>
    <lineage>
        <taxon>Bacteria</taxon>
        <taxon>Bacillati</taxon>
        <taxon>Bacillota</taxon>
        <taxon>Bacilli</taxon>
        <taxon>Lactobacillales</taxon>
        <taxon>Lactobacillaceae</taxon>
        <taxon>Lacticaseibacillus</taxon>
    </lineage>
</organism>
<dbReference type="SUPFAM" id="SSF55729">
    <property type="entry name" value="Acyl-CoA N-acyltransferases (Nat)"/>
    <property type="match status" value="1"/>
</dbReference>
<evidence type="ECO:0000256" key="2">
    <source>
        <dbReference type="ARBA" id="ARBA00023315"/>
    </source>
</evidence>
<dbReference type="PROSITE" id="PS51186">
    <property type="entry name" value="GNAT"/>
    <property type="match status" value="1"/>
</dbReference>
<dbReference type="CDD" id="cd04301">
    <property type="entry name" value="NAT_SF"/>
    <property type="match status" value="1"/>
</dbReference>
<gene>
    <name evidence="4" type="ORF">ACFQ5K_06935</name>
</gene>
<keyword evidence="5" id="KW-1185">Reference proteome</keyword>